<dbReference type="EMBL" id="JAFCMP010000071">
    <property type="protein sequence ID" value="KAG5188317.1"/>
    <property type="molecule type" value="Genomic_DNA"/>
</dbReference>
<gene>
    <name evidence="2" type="ORF">JKP88DRAFT_287503</name>
</gene>
<evidence type="ECO:0000313" key="3">
    <source>
        <dbReference type="Proteomes" id="UP000664859"/>
    </source>
</evidence>
<proteinExistence type="predicted"/>
<accession>A0A835Z9V2</accession>
<comment type="caution">
    <text evidence="2">The sequence shown here is derived from an EMBL/GenBank/DDBJ whole genome shotgun (WGS) entry which is preliminary data.</text>
</comment>
<dbReference type="AlphaFoldDB" id="A0A835Z9V2"/>
<evidence type="ECO:0000313" key="2">
    <source>
        <dbReference type="EMBL" id="KAG5188317.1"/>
    </source>
</evidence>
<name>A0A835Z9V2_9STRA</name>
<feature type="chain" id="PRO_5032609426" evidence="1">
    <location>
        <begin position="17"/>
        <end position="192"/>
    </location>
</feature>
<keyword evidence="3" id="KW-1185">Reference proteome</keyword>
<sequence>MRCVVLLGAVLGLAAAFQISSPLALKRSSGRLQQRSGARGVCRAPRVPAVGALSMGVTAADIDLKFREFQLEELEDKETAATSVVLNGDGSVSFGATDGPLPKSTTGSWSMDDEGAFRMTVVREFESSYSYEVTRTFTGVIEEVMEATKTIILAGEIYMDGDAVGFFKMISNPSDITDVTEKLDERVREKHY</sequence>
<keyword evidence="1" id="KW-0732">Signal</keyword>
<dbReference type="OrthoDB" id="42858at2759"/>
<dbReference type="Proteomes" id="UP000664859">
    <property type="component" value="Unassembled WGS sequence"/>
</dbReference>
<evidence type="ECO:0000256" key="1">
    <source>
        <dbReference type="SAM" id="SignalP"/>
    </source>
</evidence>
<organism evidence="2 3">
    <name type="scientific">Tribonema minus</name>
    <dbReference type="NCBI Taxonomy" id="303371"/>
    <lineage>
        <taxon>Eukaryota</taxon>
        <taxon>Sar</taxon>
        <taxon>Stramenopiles</taxon>
        <taxon>Ochrophyta</taxon>
        <taxon>PX clade</taxon>
        <taxon>Xanthophyceae</taxon>
        <taxon>Tribonematales</taxon>
        <taxon>Tribonemataceae</taxon>
        <taxon>Tribonema</taxon>
    </lineage>
</organism>
<reference evidence="2" key="1">
    <citation type="submission" date="2021-02" db="EMBL/GenBank/DDBJ databases">
        <title>First Annotated Genome of the Yellow-green Alga Tribonema minus.</title>
        <authorList>
            <person name="Mahan K.M."/>
        </authorList>
    </citation>
    <scope>NUCLEOTIDE SEQUENCE</scope>
    <source>
        <strain evidence="2">UTEX B ZZ1240</strain>
    </source>
</reference>
<feature type="signal peptide" evidence="1">
    <location>
        <begin position="1"/>
        <end position="16"/>
    </location>
</feature>
<protein>
    <submittedName>
        <fullName evidence="2">Uncharacterized protein</fullName>
    </submittedName>
</protein>